<evidence type="ECO:0000313" key="2">
    <source>
        <dbReference type="Proteomes" id="UP000236291"/>
    </source>
</evidence>
<dbReference type="InterPro" id="IPR050358">
    <property type="entry name" value="RSE1/DDB1/CFT1"/>
</dbReference>
<proteinExistence type="predicted"/>
<reference evidence="1 2" key="1">
    <citation type="journal article" date="2014" name="Am. J. Bot.">
        <title>Genome assembly and annotation for red clover (Trifolium pratense; Fabaceae).</title>
        <authorList>
            <person name="Istvanek J."/>
            <person name="Jaros M."/>
            <person name="Krenek A."/>
            <person name="Repkova J."/>
        </authorList>
    </citation>
    <scope>NUCLEOTIDE SEQUENCE [LARGE SCALE GENOMIC DNA]</scope>
    <source>
        <strain evidence="2">cv. Tatra</strain>
        <tissue evidence="1">Young leaves</tissue>
    </source>
</reference>
<evidence type="ECO:0000313" key="1">
    <source>
        <dbReference type="EMBL" id="PNY09433.1"/>
    </source>
</evidence>
<protein>
    <submittedName>
        <fullName evidence="1">Cleavage and polyadenylation specificity factor subunit 1-like protein</fullName>
    </submittedName>
</protein>
<dbReference type="AlphaFoldDB" id="A0A2K3P2G3"/>
<organism evidence="1 2">
    <name type="scientific">Trifolium pratense</name>
    <name type="common">Red clover</name>
    <dbReference type="NCBI Taxonomy" id="57577"/>
    <lineage>
        <taxon>Eukaryota</taxon>
        <taxon>Viridiplantae</taxon>
        <taxon>Streptophyta</taxon>
        <taxon>Embryophyta</taxon>
        <taxon>Tracheophyta</taxon>
        <taxon>Spermatophyta</taxon>
        <taxon>Magnoliopsida</taxon>
        <taxon>eudicotyledons</taxon>
        <taxon>Gunneridae</taxon>
        <taxon>Pentapetalae</taxon>
        <taxon>rosids</taxon>
        <taxon>fabids</taxon>
        <taxon>Fabales</taxon>
        <taxon>Fabaceae</taxon>
        <taxon>Papilionoideae</taxon>
        <taxon>50 kb inversion clade</taxon>
        <taxon>NPAAA clade</taxon>
        <taxon>Hologalegina</taxon>
        <taxon>IRL clade</taxon>
        <taxon>Trifolieae</taxon>
        <taxon>Trifolium</taxon>
    </lineage>
</organism>
<accession>A0A2K3P2G3</accession>
<dbReference type="PANTHER" id="PTHR10644">
    <property type="entry name" value="DNA REPAIR/RNA PROCESSING CPSF FAMILY"/>
    <property type="match status" value="1"/>
</dbReference>
<dbReference type="STRING" id="57577.A0A2K3P2G3"/>
<reference evidence="1 2" key="2">
    <citation type="journal article" date="2017" name="Front. Plant Sci.">
        <title>Gene Classification and Mining of Molecular Markers Useful in Red Clover (Trifolium pratense) Breeding.</title>
        <authorList>
            <person name="Istvanek J."/>
            <person name="Dluhosova J."/>
            <person name="Dluhos P."/>
            <person name="Patkova L."/>
            <person name="Nedelnik J."/>
            <person name="Repkova J."/>
        </authorList>
    </citation>
    <scope>NUCLEOTIDE SEQUENCE [LARGE SCALE GENOMIC DNA]</scope>
    <source>
        <strain evidence="2">cv. Tatra</strain>
        <tissue evidence="1">Young leaves</tissue>
    </source>
</reference>
<dbReference type="ExpressionAtlas" id="A0A2K3P2G3">
    <property type="expression patterns" value="baseline"/>
</dbReference>
<name>A0A2K3P2G3_TRIPR</name>
<sequence>MSFAAYKMMQWPTGVDNCASGYLTHSRSDFTPRIPSLQPDDDLDSDWVSQPPDLAPVPNLVITAANILEVYIVRLQHDPPKSSSSDSRVLDGIAGASLELVCHYRLHGNVESVAVLSVGGGDASRRRDSIILTFKDAKISVLEYDDSIHGLRTSSLHCFEGPEWLHLKRGREQFAIGPVAKVDPQGSESSVVQQFLICQFSGFGRRKDEKAGSGLVGEDDVSGSGGSVAARIDSSYMINLRDLDMRHVKDFTFVHGYIEPVMVILHERELTWAGRVSWKNHTCTISALSISTTLKQHPLIWSAVNLPHDAYKLLAVPSPIGGVLVIGANTIHYHSQSASCALALNSYAVSLDNSQEMPRSSFNVELDAANATWLVNDVALLSTKTGELLLLTLIYDGR</sequence>
<dbReference type="EMBL" id="ASHM01003144">
    <property type="protein sequence ID" value="PNY09433.1"/>
    <property type="molecule type" value="Genomic_DNA"/>
</dbReference>
<comment type="caution">
    <text evidence="1">The sequence shown here is derived from an EMBL/GenBank/DDBJ whole genome shotgun (WGS) entry which is preliminary data.</text>
</comment>
<dbReference type="InterPro" id="IPR015943">
    <property type="entry name" value="WD40/YVTN_repeat-like_dom_sf"/>
</dbReference>
<dbReference type="Proteomes" id="UP000236291">
    <property type="component" value="Unassembled WGS sequence"/>
</dbReference>
<gene>
    <name evidence="1" type="ORF">L195_g005985</name>
</gene>
<dbReference type="Gene3D" id="2.130.10.10">
    <property type="entry name" value="YVTN repeat-like/Quinoprotein amine dehydrogenase"/>
    <property type="match status" value="1"/>
</dbReference>